<dbReference type="InterPro" id="IPR023485">
    <property type="entry name" value="Ptyr_pPase"/>
</dbReference>
<keyword evidence="6" id="KW-1185">Reference proteome</keyword>
<dbReference type="CDD" id="cd16344">
    <property type="entry name" value="LMWPAP"/>
    <property type="match status" value="1"/>
</dbReference>
<accession>A0ABM6JXG0</accession>
<organism evidence="5 6">
    <name type="scientific">Sporosarcina ureae</name>
    <dbReference type="NCBI Taxonomy" id="1571"/>
    <lineage>
        <taxon>Bacteria</taxon>
        <taxon>Bacillati</taxon>
        <taxon>Bacillota</taxon>
        <taxon>Bacilli</taxon>
        <taxon>Bacillales</taxon>
        <taxon>Caryophanaceae</taxon>
        <taxon>Sporosarcina</taxon>
    </lineage>
</organism>
<dbReference type="RefSeq" id="WP_029053456.1">
    <property type="nucleotide sequence ID" value="NZ_CP015108.1"/>
</dbReference>
<protein>
    <submittedName>
        <fullName evidence="5">Phosphatase</fullName>
    </submittedName>
</protein>
<feature type="domain" description="Phosphotyrosine protein phosphatase I" evidence="4">
    <location>
        <begin position="1"/>
        <end position="142"/>
    </location>
</feature>
<keyword evidence="2" id="KW-0378">Hydrolase</keyword>
<sequence length="148" mass="16401">MNIYFICTGNTCRSPLAEALVNHAKVPGMTAKSAGIHAIDGLPISTNSARLLTEENIPFTPYSNEVKTAEMEWADVVLTMTANHRDILHSRYPAMKEKVFTLKEYAGTMAGLDVHDPYGGDLETYRTTFHELTDLINSVIRKQAEGNL</sequence>
<evidence type="ECO:0000256" key="3">
    <source>
        <dbReference type="ARBA" id="ARBA00022912"/>
    </source>
</evidence>
<dbReference type="Pfam" id="PF01451">
    <property type="entry name" value="LMWPc"/>
    <property type="match status" value="1"/>
</dbReference>
<reference evidence="5 6" key="1">
    <citation type="submission" date="2016-04" db="EMBL/GenBank/DDBJ databases">
        <title>Comparative Genomics and Epigenetics of Sporosarcina ureae.</title>
        <authorList>
            <person name="Oliver A.S."/>
            <person name="Cooper K.K."/>
        </authorList>
    </citation>
    <scope>NUCLEOTIDE SEQUENCE [LARGE SCALE GENOMIC DNA]</scope>
    <source>
        <strain evidence="5 6">S204</strain>
    </source>
</reference>
<evidence type="ECO:0000313" key="6">
    <source>
        <dbReference type="Proteomes" id="UP000192486"/>
    </source>
</evidence>
<proteinExistence type="inferred from homology"/>
<dbReference type="PANTHER" id="PTHR11717">
    <property type="entry name" value="LOW MOLECULAR WEIGHT PROTEIN TYROSINE PHOSPHATASE"/>
    <property type="match status" value="1"/>
</dbReference>
<evidence type="ECO:0000313" key="5">
    <source>
        <dbReference type="EMBL" id="ARF14851.1"/>
    </source>
</evidence>
<evidence type="ECO:0000259" key="4">
    <source>
        <dbReference type="SMART" id="SM00226"/>
    </source>
</evidence>
<dbReference type="PRINTS" id="PR00719">
    <property type="entry name" value="LMWPTPASE"/>
</dbReference>
<dbReference type="SUPFAM" id="SSF52788">
    <property type="entry name" value="Phosphotyrosine protein phosphatases I"/>
    <property type="match status" value="1"/>
</dbReference>
<dbReference type="InterPro" id="IPR036196">
    <property type="entry name" value="Ptyr_pPase_sf"/>
</dbReference>
<dbReference type="Gene3D" id="3.40.50.2300">
    <property type="match status" value="1"/>
</dbReference>
<dbReference type="Proteomes" id="UP000192486">
    <property type="component" value="Chromosome"/>
</dbReference>
<keyword evidence="3" id="KW-0904">Protein phosphatase</keyword>
<comment type="similarity">
    <text evidence="1">Belongs to the low molecular weight phosphotyrosine protein phosphatase family.</text>
</comment>
<name>A0ABM6JXG0_SPOUR</name>
<dbReference type="InterPro" id="IPR050438">
    <property type="entry name" value="LMW_PTPase"/>
</dbReference>
<gene>
    <name evidence="5" type="ORF">SporoS204_12230</name>
</gene>
<evidence type="ECO:0000256" key="2">
    <source>
        <dbReference type="ARBA" id="ARBA00022801"/>
    </source>
</evidence>
<evidence type="ECO:0000256" key="1">
    <source>
        <dbReference type="ARBA" id="ARBA00011063"/>
    </source>
</evidence>
<dbReference type="EMBL" id="CP015108">
    <property type="protein sequence ID" value="ARF14851.1"/>
    <property type="molecule type" value="Genomic_DNA"/>
</dbReference>
<dbReference type="SMART" id="SM00226">
    <property type="entry name" value="LMWPc"/>
    <property type="match status" value="1"/>
</dbReference>
<dbReference type="PANTHER" id="PTHR11717:SF31">
    <property type="entry name" value="LOW MOLECULAR WEIGHT PROTEIN-TYROSINE-PHOSPHATASE ETP-RELATED"/>
    <property type="match status" value="1"/>
</dbReference>
<dbReference type="InterPro" id="IPR017867">
    <property type="entry name" value="Tyr_phospatase_low_mol_wt"/>
</dbReference>